<dbReference type="Gene3D" id="2.30.22.10">
    <property type="entry name" value="Head domain of nucleotide exchange factor GrpE"/>
    <property type="match status" value="1"/>
</dbReference>
<proteinExistence type="predicted"/>
<evidence type="ECO:0000313" key="4">
    <source>
        <dbReference type="Proteomes" id="UP000256661"/>
    </source>
</evidence>
<dbReference type="SUPFAM" id="SSF51064">
    <property type="entry name" value="Head domain of nucleotide exchange factor GrpE"/>
    <property type="match status" value="1"/>
</dbReference>
<feature type="region of interest" description="Disordered" evidence="2">
    <location>
        <begin position="23"/>
        <end position="93"/>
    </location>
</feature>
<dbReference type="GO" id="GO:0006457">
    <property type="term" value="P:protein folding"/>
    <property type="evidence" value="ECO:0007669"/>
    <property type="project" value="InterPro"/>
</dbReference>
<keyword evidence="1" id="KW-0143">Chaperone</keyword>
<reference evidence="3 4" key="1">
    <citation type="submission" date="2018-08" db="EMBL/GenBank/DDBJ databases">
        <title>Sequencing the genomes of 1000 actinobacteria strains.</title>
        <authorList>
            <person name="Klenk H.-P."/>
        </authorList>
    </citation>
    <scope>NUCLEOTIDE SEQUENCE [LARGE SCALE GENOMIC DNA]</scope>
    <source>
        <strain evidence="3 4">DSM 43927</strain>
    </source>
</reference>
<protein>
    <submittedName>
        <fullName evidence="3">Molecular chaperone GrpE (Heat shock protein)</fullName>
    </submittedName>
</protein>
<evidence type="ECO:0000256" key="2">
    <source>
        <dbReference type="SAM" id="MobiDB-lite"/>
    </source>
</evidence>
<dbReference type="GO" id="GO:0051082">
    <property type="term" value="F:unfolded protein binding"/>
    <property type="evidence" value="ECO:0007669"/>
    <property type="project" value="TreeGrafter"/>
</dbReference>
<evidence type="ECO:0000313" key="3">
    <source>
        <dbReference type="EMBL" id="REE94978.1"/>
    </source>
</evidence>
<accession>A0A3D9SGD2</accession>
<organism evidence="3 4">
    <name type="scientific">Thermomonospora umbrina</name>
    <dbReference type="NCBI Taxonomy" id="111806"/>
    <lineage>
        <taxon>Bacteria</taxon>
        <taxon>Bacillati</taxon>
        <taxon>Actinomycetota</taxon>
        <taxon>Actinomycetes</taxon>
        <taxon>Streptosporangiales</taxon>
        <taxon>Thermomonosporaceae</taxon>
        <taxon>Thermomonospora</taxon>
    </lineage>
</organism>
<dbReference type="GO" id="GO:0051087">
    <property type="term" value="F:protein-folding chaperone binding"/>
    <property type="evidence" value="ECO:0007669"/>
    <property type="project" value="InterPro"/>
</dbReference>
<gene>
    <name evidence="3" type="ORF">DFJ69_0347</name>
</gene>
<dbReference type="GO" id="GO:0000774">
    <property type="term" value="F:adenyl-nucleotide exchange factor activity"/>
    <property type="evidence" value="ECO:0007669"/>
    <property type="project" value="InterPro"/>
</dbReference>
<keyword evidence="3" id="KW-0346">Stress response</keyword>
<dbReference type="PANTHER" id="PTHR21237:SF23">
    <property type="entry name" value="GRPE PROTEIN HOMOLOG, MITOCHONDRIAL"/>
    <property type="match status" value="1"/>
</dbReference>
<dbReference type="Pfam" id="PF01025">
    <property type="entry name" value="GrpE"/>
    <property type="match status" value="1"/>
</dbReference>
<sequence length="273" mass="28666">MAKNAKGRSIAGGYCSLMLLHVSSAQDPPPEEGPVTAGRGGPAEPPGSTQPVRRPEAAHAVGPASRPDAAAHDPSPGPGHGAAGPNGVQGTDGARGLAAEVARLAAAVEREHERAAHRETVIDRLHEDVQTLRRGELQALFEPVRAALFRLHDLTGREARRWADDPPEPANAAALLAAVTDEIAEALARTGVERFTVAPGDPFDPARHRPVATVTVEDPALDGTVVGVRSDGFARADRVVRKAEVQVGRPARPEDEAEPAPLSRSDRADRADR</sequence>
<name>A0A3D9SGD2_9ACTN</name>
<comment type="caution">
    <text evidence="3">The sequence shown here is derived from an EMBL/GenBank/DDBJ whole genome shotgun (WGS) entry which is preliminary data.</text>
</comment>
<keyword evidence="4" id="KW-1185">Reference proteome</keyword>
<dbReference type="PANTHER" id="PTHR21237">
    <property type="entry name" value="GRPE PROTEIN"/>
    <property type="match status" value="1"/>
</dbReference>
<dbReference type="EMBL" id="QTTT01000001">
    <property type="protein sequence ID" value="REE94978.1"/>
    <property type="molecule type" value="Genomic_DNA"/>
</dbReference>
<feature type="compositionally biased region" description="Basic and acidic residues" evidence="2">
    <location>
        <begin position="264"/>
        <end position="273"/>
    </location>
</feature>
<evidence type="ECO:0000256" key="1">
    <source>
        <dbReference type="ARBA" id="ARBA00023186"/>
    </source>
</evidence>
<dbReference type="InterPro" id="IPR000740">
    <property type="entry name" value="GrpE"/>
</dbReference>
<dbReference type="Proteomes" id="UP000256661">
    <property type="component" value="Unassembled WGS sequence"/>
</dbReference>
<dbReference type="InterPro" id="IPR009012">
    <property type="entry name" value="GrpE_head"/>
</dbReference>
<feature type="region of interest" description="Disordered" evidence="2">
    <location>
        <begin position="244"/>
        <end position="273"/>
    </location>
</feature>
<dbReference type="AlphaFoldDB" id="A0A3D9SGD2"/>
<dbReference type="GO" id="GO:0042803">
    <property type="term" value="F:protein homodimerization activity"/>
    <property type="evidence" value="ECO:0007669"/>
    <property type="project" value="InterPro"/>
</dbReference>